<name>A0A318JXU9_9NOCA</name>
<dbReference type="SUPFAM" id="SSF46785">
    <property type="entry name" value="Winged helix' DNA-binding domain"/>
    <property type="match status" value="1"/>
</dbReference>
<evidence type="ECO:0000256" key="4">
    <source>
        <dbReference type="SAM" id="MobiDB-lite"/>
    </source>
</evidence>
<evidence type="ECO:0000313" key="6">
    <source>
        <dbReference type="EMBL" id="PXX61589.1"/>
    </source>
</evidence>
<dbReference type="RefSeq" id="WP_040732507.1">
    <property type="nucleotide sequence ID" value="NZ_QJKF01000008.1"/>
</dbReference>
<dbReference type="EMBL" id="QJKF01000008">
    <property type="protein sequence ID" value="PXX61589.1"/>
    <property type="molecule type" value="Genomic_DNA"/>
</dbReference>
<dbReference type="OrthoDB" id="5183359at2"/>
<evidence type="ECO:0000256" key="3">
    <source>
        <dbReference type="ARBA" id="ARBA00023163"/>
    </source>
</evidence>
<keyword evidence="3" id="KW-0804">Transcription</keyword>
<dbReference type="InterPro" id="IPR036390">
    <property type="entry name" value="WH_DNA-bd_sf"/>
</dbReference>
<evidence type="ECO:0000256" key="1">
    <source>
        <dbReference type="ARBA" id="ARBA00023015"/>
    </source>
</evidence>
<keyword evidence="2" id="KW-0238">DNA-binding</keyword>
<proteinExistence type="predicted"/>
<dbReference type="PANTHER" id="PTHR33204:SF18">
    <property type="entry name" value="TRANSCRIPTIONAL REGULATORY PROTEIN"/>
    <property type="match status" value="1"/>
</dbReference>
<organism evidence="6 7">
    <name type="scientific">Nocardia tenerifensis</name>
    <dbReference type="NCBI Taxonomy" id="228006"/>
    <lineage>
        <taxon>Bacteria</taxon>
        <taxon>Bacillati</taxon>
        <taxon>Actinomycetota</taxon>
        <taxon>Actinomycetes</taxon>
        <taxon>Mycobacteriales</taxon>
        <taxon>Nocardiaceae</taxon>
        <taxon>Nocardia</taxon>
    </lineage>
</organism>
<gene>
    <name evidence="6" type="ORF">DFR70_108147</name>
</gene>
<evidence type="ECO:0000259" key="5">
    <source>
        <dbReference type="PROSITE" id="PS51118"/>
    </source>
</evidence>
<dbReference type="PROSITE" id="PS51118">
    <property type="entry name" value="HTH_HXLR"/>
    <property type="match status" value="1"/>
</dbReference>
<dbReference type="InterPro" id="IPR036388">
    <property type="entry name" value="WH-like_DNA-bd_sf"/>
</dbReference>
<keyword evidence="7" id="KW-1185">Reference proteome</keyword>
<keyword evidence="1" id="KW-0805">Transcription regulation</keyword>
<sequence length="156" mass="17282">MTLRRPADDSVTRVVELLGDRWTILVIAEAFFGVRRFSDFARNIGITSRNLLTSRLRMLIDAGIFARTDEGGGRVDYHLTAAGRELYPIIIAMMAWGDRHLTEPGGPPIVLEHRACGHPITPLMVCDHCRAELDPREVEPRPGPGFHPMPGTEAAS</sequence>
<reference evidence="6 7" key="1">
    <citation type="submission" date="2018-05" db="EMBL/GenBank/DDBJ databases">
        <title>Genomic Encyclopedia of Type Strains, Phase IV (KMG-IV): sequencing the most valuable type-strain genomes for metagenomic binning, comparative biology and taxonomic classification.</title>
        <authorList>
            <person name="Goeker M."/>
        </authorList>
    </citation>
    <scope>NUCLEOTIDE SEQUENCE [LARGE SCALE GENOMIC DNA]</scope>
    <source>
        <strain evidence="6 7">DSM 44704</strain>
    </source>
</reference>
<dbReference type="AlphaFoldDB" id="A0A318JXU9"/>
<dbReference type="Pfam" id="PF01638">
    <property type="entry name" value="HxlR"/>
    <property type="match status" value="1"/>
</dbReference>
<dbReference type="Gene3D" id="1.10.10.10">
    <property type="entry name" value="Winged helix-like DNA-binding domain superfamily/Winged helix DNA-binding domain"/>
    <property type="match status" value="1"/>
</dbReference>
<feature type="region of interest" description="Disordered" evidence="4">
    <location>
        <begin position="137"/>
        <end position="156"/>
    </location>
</feature>
<protein>
    <submittedName>
        <fullName evidence="6">HxlR family transcriptional regulator</fullName>
    </submittedName>
</protein>
<accession>A0A318JXU9</accession>
<dbReference type="GO" id="GO:0003677">
    <property type="term" value="F:DNA binding"/>
    <property type="evidence" value="ECO:0007669"/>
    <property type="project" value="UniProtKB-KW"/>
</dbReference>
<dbReference type="InterPro" id="IPR002577">
    <property type="entry name" value="HTH_HxlR"/>
</dbReference>
<dbReference type="PANTHER" id="PTHR33204">
    <property type="entry name" value="TRANSCRIPTIONAL REGULATOR, MARR FAMILY"/>
    <property type="match status" value="1"/>
</dbReference>
<evidence type="ECO:0000313" key="7">
    <source>
        <dbReference type="Proteomes" id="UP000247569"/>
    </source>
</evidence>
<comment type="caution">
    <text evidence="6">The sequence shown here is derived from an EMBL/GenBank/DDBJ whole genome shotgun (WGS) entry which is preliminary data.</text>
</comment>
<evidence type="ECO:0000256" key="2">
    <source>
        <dbReference type="ARBA" id="ARBA00023125"/>
    </source>
</evidence>
<dbReference type="Proteomes" id="UP000247569">
    <property type="component" value="Unassembled WGS sequence"/>
</dbReference>
<feature type="domain" description="HTH hxlR-type" evidence="5">
    <location>
        <begin position="5"/>
        <end position="105"/>
    </location>
</feature>